<dbReference type="PANTHER" id="PTHR12778">
    <property type="entry name" value="SOLUTE CARRIER FAMILY 33 ACETYL-COA TRANSPORTER -RELATED"/>
    <property type="match status" value="1"/>
</dbReference>
<dbReference type="EMBL" id="QNSE01000002">
    <property type="protein sequence ID" value="RBP85010.1"/>
    <property type="molecule type" value="Genomic_DNA"/>
</dbReference>
<proteinExistence type="predicted"/>
<gene>
    <name evidence="7" type="ORF">DFP80_1027</name>
</gene>
<evidence type="ECO:0000256" key="2">
    <source>
        <dbReference type="ARBA" id="ARBA00022448"/>
    </source>
</evidence>
<feature type="transmembrane region" description="Helical" evidence="6">
    <location>
        <begin position="376"/>
        <end position="394"/>
    </location>
</feature>
<reference evidence="7 8" key="1">
    <citation type="submission" date="2018-06" db="EMBL/GenBank/DDBJ databases">
        <title>Genomic Encyclopedia of Type Strains, Phase III (KMG-III): the genomes of soil and plant-associated and newly described type strains.</title>
        <authorList>
            <person name="Whitman W."/>
        </authorList>
    </citation>
    <scope>NUCLEOTIDE SEQUENCE [LARGE SCALE GENOMIC DNA]</scope>
    <source>
        <strain evidence="7 8">CECT 7377</strain>
    </source>
</reference>
<feature type="transmembrane region" description="Helical" evidence="6">
    <location>
        <begin position="250"/>
        <end position="274"/>
    </location>
</feature>
<sequence>MQKPHSINLSFLAFIGVLYSFQSILGAITFQGMPAVFRQSGIPPIQIGFIYLLMLPWIFKFIWAAPLETWRQKKGRRTNWLFLVVNSVAIVMLLLLTLTTPDVGLYFIFILLAIIAILSATVDTALDGFAIKESNALDKNWVNVMQIGGGYLGSIVGGSLFLLLVGRYNWKFAVYAMVVLLLMMLCYVLFQQQSVKELGQKSAKQSLQKTFASKQVQYGIFIVVIAQLGLRLAQGMTMPFFIDYGITLTQLGVIGSIGGATASLIAVFLTGLWVTKKGPGFVLISLLAVQISMYFAFYYFSEKAELTLLQASFLLLSNSACVAASFVALYNLLMRLTSPEQAGVDFSLLQGVDTAIALIAGVISGALVQYLGYQSYFLLCALASFSALVALPLLNKSSSPLKVVI</sequence>
<dbReference type="GO" id="GO:0022857">
    <property type="term" value="F:transmembrane transporter activity"/>
    <property type="evidence" value="ECO:0007669"/>
    <property type="project" value="InterPro"/>
</dbReference>
<name>A0A366JEX7_9GAMM</name>
<dbReference type="InterPro" id="IPR036259">
    <property type="entry name" value="MFS_trans_sf"/>
</dbReference>
<feature type="transmembrane region" description="Helical" evidence="6">
    <location>
        <begin position="172"/>
        <end position="190"/>
    </location>
</feature>
<dbReference type="AlphaFoldDB" id="A0A366JEX7"/>
<dbReference type="InterPro" id="IPR004752">
    <property type="entry name" value="AmpG_permease/AT-1"/>
</dbReference>
<keyword evidence="5 6" id="KW-0472">Membrane</keyword>
<keyword evidence="4 6" id="KW-1133">Transmembrane helix</keyword>
<keyword evidence="2" id="KW-0813">Transport</keyword>
<dbReference type="RefSeq" id="WP_113915140.1">
    <property type="nucleotide sequence ID" value="NZ_QNSE01000002.1"/>
</dbReference>
<organism evidence="7 8">
    <name type="scientific">Marinomonas rhizomae</name>
    <dbReference type="NCBI Taxonomy" id="491948"/>
    <lineage>
        <taxon>Bacteria</taxon>
        <taxon>Pseudomonadati</taxon>
        <taxon>Pseudomonadota</taxon>
        <taxon>Gammaproteobacteria</taxon>
        <taxon>Oceanospirillales</taxon>
        <taxon>Oceanospirillaceae</taxon>
        <taxon>Marinomonas</taxon>
    </lineage>
</organism>
<evidence type="ECO:0000256" key="3">
    <source>
        <dbReference type="ARBA" id="ARBA00022692"/>
    </source>
</evidence>
<feature type="transmembrane region" description="Helical" evidence="6">
    <location>
        <begin position="147"/>
        <end position="166"/>
    </location>
</feature>
<dbReference type="GO" id="GO:0016020">
    <property type="term" value="C:membrane"/>
    <property type="evidence" value="ECO:0007669"/>
    <property type="project" value="UniProtKB-SubCell"/>
</dbReference>
<evidence type="ECO:0000313" key="8">
    <source>
        <dbReference type="Proteomes" id="UP000252792"/>
    </source>
</evidence>
<evidence type="ECO:0000256" key="4">
    <source>
        <dbReference type="ARBA" id="ARBA00022989"/>
    </source>
</evidence>
<feature type="transmembrane region" description="Helical" evidence="6">
    <location>
        <begin position="45"/>
        <end position="67"/>
    </location>
</feature>
<dbReference type="Pfam" id="PF07690">
    <property type="entry name" value="MFS_1"/>
    <property type="match status" value="1"/>
</dbReference>
<feature type="transmembrane region" description="Helical" evidence="6">
    <location>
        <begin position="281"/>
        <end position="301"/>
    </location>
</feature>
<evidence type="ECO:0000256" key="5">
    <source>
        <dbReference type="ARBA" id="ARBA00023136"/>
    </source>
</evidence>
<feature type="transmembrane region" description="Helical" evidence="6">
    <location>
        <begin position="79"/>
        <end position="98"/>
    </location>
</feature>
<accession>A0A366JEX7</accession>
<feature type="transmembrane region" description="Helical" evidence="6">
    <location>
        <begin position="313"/>
        <end position="334"/>
    </location>
</feature>
<dbReference type="OrthoDB" id="9787815at2"/>
<protein>
    <submittedName>
        <fullName evidence="7">MFS transporter (Putative signal transducer)</fullName>
    </submittedName>
</protein>
<dbReference type="PANTHER" id="PTHR12778:SF10">
    <property type="entry name" value="MAJOR FACILITATOR SUPERFAMILY DOMAIN-CONTAINING PROTEIN 3"/>
    <property type="match status" value="1"/>
</dbReference>
<comment type="caution">
    <text evidence="7">The sequence shown here is derived from an EMBL/GenBank/DDBJ whole genome shotgun (WGS) entry which is preliminary data.</text>
</comment>
<comment type="subcellular location">
    <subcellularLocation>
        <location evidence="1">Membrane</location>
        <topology evidence="1">Multi-pass membrane protein</topology>
    </subcellularLocation>
</comment>
<feature type="transmembrane region" description="Helical" evidence="6">
    <location>
        <begin position="12"/>
        <end position="33"/>
    </location>
</feature>
<keyword evidence="3 6" id="KW-0812">Transmembrane</keyword>
<evidence type="ECO:0000256" key="1">
    <source>
        <dbReference type="ARBA" id="ARBA00004141"/>
    </source>
</evidence>
<dbReference type="InterPro" id="IPR011701">
    <property type="entry name" value="MFS"/>
</dbReference>
<feature type="transmembrane region" description="Helical" evidence="6">
    <location>
        <begin position="104"/>
        <end position="126"/>
    </location>
</feature>
<dbReference type="SUPFAM" id="SSF103473">
    <property type="entry name" value="MFS general substrate transporter"/>
    <property type="match status" value="1"/>
</dbReference>
<evidence type="ECO:0000256" key="6">
    <source>
        <dbReference type="SAM" id="Phobius"/>
    </source>
</evidence>
<feature type="transmembrane region" description="Helical" evidence="6">
    <location>
        <begin position="346"/>
        <end position="370"/>
    </location>
</feature>
<keyword evidence="8" id="KW-1185">Reference proteome</keyword>
<dbReference type="Gene3D" id="1.20.1250.20">
    <property type="entry name" value="MFS general substrate transporter like domains"/>
    <property type="match status" value="2"/>
</dbReference>
<dbReference type="Proteomes" id="UP000252792">
    <property type="component" value="Unassembled WGS sequence"/>
</dbReference>
<evidence type="ECO:0000313" key="7">
    <source>
        <dbReference type="EMBL" id="RBP85010.1"/>
    </source>
</evidence>